<dbReference type="CDD" id="cd01679">
    <property type="entry name" value="RNR_I"/>
    <property type="match status" value="1"/>
</dbReference>
<feature type="domain" description="ATP-cone" evidence="11">
    <location>
        <begin position="1"/>
        <end position="91"/>
    </location>
</feature>
<dbReference type="GO" id="GO:0005524">
    <property type="term" value="F:ATP binding"/>
    <property type="evidence" value="ECO:0007669"/>
    <property type="project" value="UniProtKB-UniRule"/>
</dbReference>
<dbReference type="InterPro" id="IPR013346">
    <property type="entry name" value="NrdE_NrdA_C"/>
</dbReference>
<dbReference type="EC" id="1.17.4.1" evidence="2 10"/>
<evidence type="ECO:0000259" key="11">
    <source>
        <dbReference type="PROSITE" id="PS51161"/>
    </source>
</evidence>
<name>A0A5C1QJ32_9SPIO</name>
<dbReference type="PANTHER" id="PTHR11573">
    <property type="entry name" value="RIBONUCLEOSIDE-DIPHOSPHATE REDUCTASE LARGE CHAIN"/>
    <property type="match status" value="1"/>
</dbReference>
<evidence type="ECO:0000313" key="13">
    <source>
        <dbReference type="Proteomes" id="UP000323824"/>
    </source>
</evidence>
<protein>
    <recommendedName>
        <fullName evidence="2 10">Ribonucleoside-diphosphate reductase</fullName>
        <ecNumber evidence="2 10">1.17.4.1</ecNumber>
    </recommendedName>
</protein>
<dbReference type="Pfam" id="PF03477">
    <property type="entry name" value="ATP-cone"/>
    <property type="match status" value="1"/>
</dbReference>
<dbReference type="InterPro" id="IPR008926">
    <property type="entry name" value="RNR_R1-su_N"/>
</dbReference>
<dbReference type="InterPro" id="IPR039718">
    <property type="entry name" value="Rrm1"/>
</dbReference>
<accession>A0A5C1QJ32</accession>
<gene>
    <name evidence="12" type="ORF">EW093_16310</name>
</gene>
<dbReference type="OrthoDB" id="9762933at2"/>
<dbReference type="SUPFAM" id="SSF51998">
    <property type="entry name" value="PFL-like glycyl radical enzymes"/>
    <property type="match status" value="1"/>
</dbReference>
<evidence type="ECO:0000256" key="3">
    <source>
        <dbReference type="ARBA" id="ARBA00022533"/>
    </source>
</evidence>
<dbReference type="Proteomes" id="UP000323824">
    <property type="component" value="Chromosome"/>
</dbReference>
<dbReference type="PROSITE" id="PS51161">
    <property type="entry name" value="ATP_CONE"/>
    <property type="match status" value="1"/>
</dbReference>
<dbReference type="Pfam" id="PF00317">
    <property type="entry name" value="Ribonuc_red_lgN"/>
    <property type="match status" value="1"/>
</dbReference>
<dbReference type="GO" id="GO:0004748">
    <property type="term" value="F:ribonucleoside-diphosphate reductase activity, thioredoxin disulfide as acceptor"/>
    <property type="evidence" value="ECO:0007669"/>
    <property type="project" value="UniProtKB-EC"/>
</dbReference>
<dbReference type="GO" id="GO:0005971">
    <property type="term" value="C:ribonucleoside-diphosphate reductase complex"/>
    <property type="evidence" value="ECO:0007669"/>
    <property type="project" value="TreeGrafter"/>
</dbReference>
<dbReference type="NCBIfam" id="TIGR02506">
    <property type="entry name" value="NrdE_NrdA"/>
    <property type="match status" value="1"/>
</dbReference>
<evidence type="ECO:0000256" key="5">
    <source>
        <dbReference type="ARBA" id="ARBA00022840"/>
    </source>
</evidence>
<evidence type="ECO:0000256" key="2">
    <source>
        <dbReference type="ARBA" id="ARBA00012274"/>
    </source>
</evidence>
<keyword evidence="3" id="KW-0021">Allosteric enzyme</keyword>
<evidence type="ECO:0000256" key="4">
    <source>
        <dbReference type="ARBA" id="ARBA00022741"/>
    </source>
</evidence>
<evidence type="ECO:0000256" key="8">
    <source>
        <dbReference type="ARBA" id="ARBA00047754"/>
    </source>
</evidence>
<reference evidence="12 13" key="1">
    <citation type="submission" date="2019-02" db="EMBL/GenBank/DDBJ databases">
        <authorList>
            <person name="Fomenkov A."/>
            <person name="Dubinina G."/>
            <person name="Grabovich M."/>
            <person name="Vincze T."/>
            <person name="Roberts R.J."/>
        </authorList>
    </citation>
    <scope>NUCLEOTIDE SEQUENCE [LARGE SCALE GENOMIC DNA]</scope>
    <source>
        <strain evidence="12 13">P</strain>
    </source>
</reference>
<evidence type="ECO:0000313" key="12">
    <source>
        <dbReference type="EMBL" id="QEN06182.1"/>
    </source>
</evidence>
<comment type="similarity">
    <text evidence="1 10">Belongs to the ribonucleoside diphosphate reductase large chain family.</text>
</comment>
<dbReference type="UniPathway" id="UPA00326"/>
<keyword evidence="7 10" id="KW-0215">Deoxyribonucleotide synthesis</keyword>
<dbReference type="KEGG" id="sper:EW093_16310"/>
<dbReference type="PANTHER" id="PTHR11573:SF6">
    <property type="entry name" value="RIBONUCLEOSIDE-DIPHOSPHATE REDUCTASE LARGE SUBUNIT"/>
    <property type="match status" value="1"/>
</dbReference>
<keyword evidence="13" id="KW-1185">Reference proteome</keyword>
<evidence type="ECO:0000256" key="9">
    <source>
        <dbReference type="PROSITE-ProRule" id="PRU00492"/>
    </source>
</evidence>
<evidence type="ECO:0000256" key="7">
    <source>
        <dbReference type="ARBA" id="ARBA00023116"/>
    </source>
</evidence>
<dbReference type="Gene3D" id="3.20.70.20">
    <property type="match status" value="1"/>
</dbReference>
<dbReference type="Pfam" id="PF02867">
    <property type="entry name" value="Ribonuc_red_lgC"/>
    <property type="match status" value="1"/>
</dbReference>
<comment type="catalytic activity">
    <reaction evidence="8 10">
        <text>a 2'-deoxyribonucleoside 5'-diphosphate + [thioredoxin]-disulfide + H2O = a ribonucleoside 5'-diphosphate + [thioredoxin]-dithiol</text>
        <dbReference type="Rhea" id="RHEA:23252"/>
        <dbReference type="Rhea" id="RHEA-COMP:10698"/>
        <dbReference type="Rhea" id="RHEA-COMP:10700"/>
        <dbReference type="ChEBI" id="CHEBI:15377"/>
        <dbReference type="ChEBI" id="CHEBI:29950"/>
        <dbReference type="ChEBI" id="CHEBI:50058"/>
        <dbReference type="ChEBI" id="CHEBI:57930"/>
        <dbReference type="ChEBI" id="CHEBI:73316"/>
        <dbReference type="EC" id="1.17.4.1"/>
    </reaction>
</comment>
<dbReference type="SUPFAM" id="SSF48168">
    <property type="entry name" value="R1 subunit of ribonucleotide reductase, N-terminal domain"/>
    <property type="match status" value="1"/>
</dbReference>
<evidence type="ECO:0000256" key="10">
    <source>
        <dbReference type="RuleBase" id="RU003410"/>
    </source>
</evidence>
<dbReference type="EMBL" id="CP035807">
    <property type="protein sequence ID" value="QEN06182.1"/>
    <property type="molecule type" value="Genomic_DNA"/>
</dbReference>
<dbReference type="PRINTS" id="PR01183">
    <property type="entry name" value="RIBORDTASEM1"/>
</dbReference>
<proteinExistence type="inferred from homology"/>
<dbReference type="PROSITE" id="PS00089">
    <property type="entry name" value="RIBORED_LARGE"/>
    <property type="match status" value="1"/>
</dbReference>
<keyword evidence="4 9" id="KW-0547">Nucleotide-binding</keyword>
<evidence type="ECO:0000256" key="1">
    <source>
        <dbReference type="ARBA" id="ARBA00010406"/>
    </source>
</evidence>
<keyword evidence="6 10" id="KW-0560">Oxidoreductase</keyword>
<dbReference type="InterPro" id="IPR005144">
    <property type="entry name" value="ATP-cone_dom"/>
</dbReference>
<sequence length="752" mass="84959">MRVIKRDLRESNIDIKEIRKALKQACEGIDIDYLEIESHIDTIYRDRITTSEIQKSLIEITSRLTSVEKPEYRLVAARLLIMDYTKEALKRRKFGSHYENYYDFILEAVDKGLYSSKILDLYSKDEFIEAGNNIKPSYDYEFDYAGANLLANRYLITDGNAPFELPQEMFMSISLYLASTEKGNRVDIAKNIYNAVAGRKISLATPILINLRKDNGNLSSCFISAMDDSLDSIFYNINTVAQISKNGGGVGINISRVRATGSEIKGVPNASGGVIPWIKILNDTAVAVNQLGKRAGAVTVALDIWHLDLLDFLELQTETGDQRKKAYDIFPQLVVPDLFMNRVKSRGSWTLFDPHEVKKEIGKDLAVLWGEEFENTYKLLESSDFIKKRKVVSAIDIFKQIMKSQIETGMPYLFFKDSVNRANPNSHDGFIGSGNLCQESFSNFRPSEILDEVIHGDEVTAKSRDGLVHTCNLLSLNLANIEDSEDLERNTKLGIRILDNALELTNSPIAESILHNNRYRTIGLGAMGLADYLARESIKYDESESFVDKLFEQIALYAVEESAELSKDRGAYPAFRDSKWSNGIFFNKDKSWFINNSDLRDRWSKVIDLVKKSGIRNGQLLAIAPNTSSSLLQGCSPGVLPVYSKFHIDKNANGAIPICPPFIKKSFWFYKESKNIDQKDIITVISSIQKWIDQGISMEILYNLNNNITATDIYDTLFKAWESGCKTVYYTRTIQRNSSVISEIESCVSCAN</sequence>
<organism evidence="12 13">
    <name type="scientific">Thiospirochaeta perfilievii</name>
    <dbReference type="NCBI Taxonomy" id="252967"/>
    <lineage>
        <taxon>Bacteria</taxon>
        <taxon>Pseudomonadati</taxon>
        <taxon>Spirochaetota</taxon>
        <taxon>Spirochaetia</taxon>
        <taxon>Spirochaetales</taxon>
        <taxon>Spirochaetaceae</taxon>
        <taxon>Thiospirochaeta</taxon>
    </lineage>
</organism>
<keyword evidence="5 9" id="KW-0067">ATP-binding</keyword>
<dbReference type="RefSeq" id="WP_149569416.1">
    <property type="nucleotide sequence ID" value="NZ_CP035807.1"/>
</dbReference>
<evidence type="ECO:0000256" key="6">
    <source>
        <dbReference type="ARBA" id="ARBA00023002"/>
    </source>
</evidence>
<dbReference type="InterPro" id="IPR013509">
    <property type="entry name" value="RNR_lsu_N"/>
</dbReference>
<dbReference type="AlphaFoldDB" id="A0A5C1QJ32"/>
<comment type="function">
    <text evidence="10">Provides the precursors necessary for DNA synthesis. Catalyzes the biosynthesis of deoxyribonucleotides from the corresponding ribonucleotides.</text>
</comment>
<dbReference type="InterPro" id="IPR000788">
    <property type="entry name" value="RNR_lg_C"/>
</dbReference>
<reference evidence="12 13" key="2">
    <citation type="submission" date="2019-09" db="EMBL/GenBank/DDBJ databases">
        <title>Complete Genome Sequence and Methylome Analysis of free living Spirochaetas.</title>
        <authorList>
            <person name="Leshcheva N."/>
            <person name="Mikheeva N."/>
        </authorList>
    </citation>
    <scope>NUCLEOTIDE SEQUENCE [LARGE SCALE GENOMIC DNA]</scope>
    <source>
        <strain evidence="12 13">P</strain>
    </source>
</reference>
<dbReference type="GO" id="GO:0009263">
    <property type="term" value="P:deoxyribonucleotide biosynthetic process"/>
    <property type="evidence" value="ECO:0007669"/>
    <property type="project" value="UniProtKB-KW"/>
</dbReference>